<dbReference type="AlphaFoldDB" id="A0A8J2PQ19"/>
<comment type="caution">
    <text evidence="2">The sequence shown here is derived from an EMBL/GenBank/DDBJ whole genome shotgun (WGS) entry which is preliminary data.</text>
</comment>
<dbReference type="EMBL" id="CAJVCH010486813">
    <property type="protein sequence ID" value="CAG7820679.1"/>
    <property type="molecule type" value="Genomic_DNA"/>
</dbReference>
<protein>
    <submittedName>
        <fullName evidence="2">Uncharacterized protein</fullName>
    </submittedName>
</protein>
<sequence>MSPSKNGKPLSLGTTLLDSLTSSTSRRESVVTLPDGVDSTVTKSTAVSKPAFTSSVFSSQKPSSLVLDSQTRSFYKSTQQHVSSSEQRTGTTFASGITDFVTVVPEVTGSCTSVIPIEPTSVSAISQRPSDLTAPQMMLTRQTSDVRATVRMNPNGTGNVTPETTGNCTSIIPIEPTSVSSISQLPSELTAPQMTLTRQTTDVRATVRMVPEGTATFTSETTGNCTSIIPIEPTSFSSISQLPSELTVPQMTLTRPTTDAGSTLA</sequence>
<evidence type="ECO:0000313" key="2">
    <source>
        <dbReference type="EMBL" id="CAG7820679.1"/>
    </source>
</evidence>
<gene>
    <name evidence="2" type="ORF">AFUS01_LOCUS31058</name>
</gene>
<keyword evidence="3" id="KW-1185">Reference proteome</keyword>
<accession>A0A8J2PQ19</accession>
<organism evidence="2 3">
    <name type="scientific">Allacma fusca</name>
    <dbReference type="NCBI Taxonomy" id="39272"/>
    <lineage>
        <taxon>Eukaryota</taxon>
        <taxon>Metazoa</taxon>
        <taxon>Ecdysozoa</taxon>
        <taxon>Arthropoda</taxon>
        <taxon>Hexapoda</taxon>
        <taxon>Collembola</taxon>
        <taxon>Symphypleona</taxon>
        <taxon>Sminthuridae</taxon>
        <taxon>Allacma</taxon>
    </lineage>
</organism>
<name>A0A8J2PQ19_9HEXA</name>
<feature type="compositionally biased region" description="Low complexity" evidence="1">
    <location>
        <begin position="10"/>
        <end position="24"/>
    </location>
</feature>
<proteinExistence type="predicted"/>
<evidence type="ECO:0000256" key="1">
    <source>
        <dbReference type="SAM" id="MobiDB-lite"/>
    </source>
</evidence>
<feature type="non-terminal residue" evidence="2">
    <location>
        <position position="265"/>
    </location>
</feature>
<reference evidence="2" key="1">
    <citation type="submission" date="2021-06" db="EMBL/GenBank/DDBJ databases">
        <authorList>
            <person name="Hodson N. C."/>
            <person name="Mongue J. A."/>
            <person name="Jaron S. K."/>
        </authorList>
    </citation>
    <scope>NUCLEOTIDE SEQUENCE</scope>
</reference>
<feature type="region of interest" description="Disordered" evidence="1">
    <location>
        <begin position="1"/>
        <end position="42"/>
    </location>
</feature>
<evidence type="ECO:0000313" key="3">
    <source>
        <dbReference type="Proteomes" id="UP000708208"/>
    </source>
</evidence>
<dbReference type="Proteomes" id="UP000708208">
    <property type="component" value="Unassembled WGS sequence"/>
</dbReference>